<organism evidence="2">
    <name type="scientific">bioreactor metagenome</name>
    <dbReference type="NCBI Taxonomy" id="1076179"/>
    <lineage>
        <taxon>unclassified sequences</taxon>
        <taxon>metagenomes</taxon>
        <taxon>ecological metagenomes</taxon>
    </lineage>
</organism>
<proteinExistence type="predicted"/>
<dbReference type="InterPro" id="IPR015168">
    <property type="entry name" value="SsuA/THI5"/>
</dbReference>
<name>A0A644X6E9_9ZZZZ</name>
<evidence type="ECO:0000313" key="2">
    <source>
        <dbReference type="EMBL" id="MPM11740.1"/>
    </source>
</evidence>
<accession>A0A644X6E9</accession>
<dbReference type="Pfam" id="PF09084">
    <property type="entry name" value="NMT1"/>
    <property type="match status" value="1"/>
</dbReference>
<reference evidence="2" key="1">
    <citation type="submission" date="2019-08" db="EMBL/GenBank/DDBJ databases">
        <authorList>
            <person name="Kucharzyk K."/>
            <person name="Murdoch R.W."/>
            <person name="Higgins S."/>
            <person name="Loffler F."/>
        </authorList>
    </citation>
    <scope>NUCLEOTIDE SEQUENCE</scope>
</reference>
<protein>
    <recommendedName>
        <fullName evidence="1">SsuA/THI5-like domain-containing protein</fullName>
    </recommendedName>
</protein>
<dbReference type="AlphaFoldDB" id="A0A644X6E9"/>
<evidence type="ECO:0000259" key="1">
    <source>
        <dbReference type="Pfam" id="PF09084"/>
    </source>
</evidence>
<dbReference type="PANTHER" id="PTHR30024">
    <property type="entry name" value="ALIPHATIC SULFONATES-BINDING PROTEIN-RELATED"/>
    <property type="match status" value="1"/>
</dbReference>
<gene>
    <name evidence="2" type="ORF">SDC9_58091</name>
</gene>
<feature type="domain" description="SsuA/THI5-like" evidence="1">
    <location>
        <begin position="64"/>
        <end position="277"/>
    </location>
</feature>
<sequence length="355" mass="37980">MKKTKLMALLAGVLALATLLSACGTSSSTTSSGGSTNAAEGTKTTEYKYGEIDIPGLDGSLCGAPIYIAYEKGFFAEEGFDVNLISADTETRKIGLNNGTIPIVNGDFQFFPSIEQGVNVSVVDGLHEGCIKFVVLPDSDIKTVEDLAGKTIGVDEIGGTPHQVASVWLEQAGISALPEDGEVTFAPYSDGNLELEALYNGDIDVAAMWDPLGSVAEKAGKVKVIFDLATDPAFAGKYCCFLYASNKVLEDNPEEIAALLRAYHKAQNWISENPEEAVDLIIKGKYSAIEDTELAAKLIASYAYPSTQDREANTHDIESDVEYFANALYGIGYLETDPQTFTAKAYQEVDLTLGQ</sequence>
<dbReference type="SUPFAM" id="SSF53850">
    <property type="entry name" value="Periplasmic binding protein-like II"/>
    <property type="match status" value="1"/>
</dbReference>
<dbReference type="EMBL" id="VSSQ01001872">
    <property type="protein sequence ID" value="MPM11740.1"/>
    <property type="molecule type" value="Genomic_DNA"/>
</dbReference>
<dbReference type="Gene3D" id="3.40.190.10">
    <property type="entry name" value="Periplasmic binding protein-like II"/>
    <property type="match status" value="2"/>
</dbReference>
<comment type="caution">
    <text evidence="2">The sequence shown here is derived from an EMBL/GenBank/DDBJ whole genome shotgun (WGS) entry which is preliminary data.</text>
</comment>
<dbReference type="PROSITE" id="PS51257">
    <property type="entry name" value="PROKAR_LIPOPROTEIN"/>
    <property type="match status" value="1"/>
</dbReference>